<protein>
    <submittedName>
        <fullName evidence="1">Uncharacterized protein</fullName>
    </submittedName>
</protein>
<reference evidence="1" key="1">
    <citation type="submission" date="2015-04" db="EMBL/GenBank/DDBJ databases">
        <title>The genome sequence of the plant pathogenic Rhizarian Plasmodiophora brassicae reveals insights in its biotrophic life cycle and the origin of chitin synthesis.</title>
        <authorList>
            <person name="Schwelm A."/>
            <person name="Fogelqvist J."/>
            <person name="Knaust A."/>
            <person name="Julke S."/>
            <person name="Lilja T."/>
            <person name="Dhandapani V."/>
            <person name="Bonilla-Rosso G."/>
            <person name="Karlsson M."/>
            <person name="Shevchenko A."/>
            <person name="Choi S.R."/>
            <person name="Kim H.G."/>
            <person name="Park J.Y."/>
            <person name="Lim Y.P."/>
            <person name="Ludwig-Muller J."/>
            <person name="Dixelius C."/>
        </authorList>
    </citation>
    <scope>NUCLEOTIDE SEQUENCE</scope>
    <source>
        <tissue evidence="1">Potato root galls</tissue>
    </source>
</reference>
<dbReference type="EMBL" id="HACM01012411">
    <property type="protein sequence ID" value="CRZ12853.1"/>
    <property type="molecule type" value="Transcribed_RNA"/>
</dbReference>
<dbReference type="AlphaFoldDB" id="A0A0H5RFQ9"/>
<proteinExistence type="predicted"/>
<feature type="non-terminal residue" evidence="1">
    <location>
        <position position="177"/>
    </location>
</feature>
<name>A0A0H5RFQ9_9EUKA</name>
<dbReference type="PANTHER" id="PTHR34825">
    <property type="entry name" value="CONSERVED PROTEIN, WITH A WEAK D-GALACTARATE DEHYDRATASE/ALTRONATE HYDROLASE DOMAIN"/>
    <property type="match status" value="1"/>
</dbReference>
<accession>A0A0H5RFQ9</accession>
<feature type="non-terminal residue" evidence="1">
    <location>
        <position position="1"/>
    </location>
</feature>
<sequence length="177" mass="19994">LPGTGCDITFEEIAGSLCGYTVEDVRTIFHDQLTALHHRLHISGDELIDQIRSWYGGYSWSDMRKEILCPFAVNTLLTRRQFGPHWSSAIEPLYWISDIMKDVNVSNVFQGKIPLQKGRKLTRWKGAKPVQNIGASVESELRSLLLDMGILTIIDVETDPETLNKMGIVGIPNRDVR</sequence>
<dbReference type="PANTHER" id="PTHR34825:SF1">
    <property type="entry name" value="AAA-ATPASE-LIKE DOMAIN-CONTAINING PROTEIN"/>
    <property type="match status" value="1"/>
</dbReference>
<evidence type="ECO:0000313" key="1">
    <source>
        <dbReference type="EMBL" id="CRZ12853.1"/>
    </source>
</evidence>
<organism evidence="1">
    <name type="scientific">Spongospora subterranea</name>
    <dbReference type="NCBI Taxonomy" id="70186"/>
    <lineage>
        <taxon>Eukaryota</taxon>
        <taxon>Sar</taxon>
        <taxon>Rhizaria</taxon>
        <taxon>Endomyxa</taxon>
        <taxon>Phytomyxea</taxon>
        <taxon>Plasmodiophorida</taxon>
        <taxon>Plasmodiophoridae</taxon>
        <taxon>Spongospora</taxon>
    </lineage>
</organism>